<dbReference type="InterPro" id="IPR041578">
    <property type="entry name" value="PIN_8"/>
</dbReference>
<accession>A0A0H3ZUF7</accession>
<feature type="domain" description="PIN like" evidence="2">
    <location>
        <begin position="29"/>
        <end position="245"/>
    </location>
</feature>
<evidence type="ECO:0000256" key="1">
    <source>
        <dbReference type="SAM" id="MobiDB-lite"/>
    </source>
</evidence>
<reference evidence="3" key="1">
    <citation type="journal article" date="2015" name="MBio">
        <title>Eco-Evolutionary Dynamics of Episomes among Ecologically Cohesive Bacterial Populations.</title>
        <authorList>
            <person name="Xue H."/>
            <person name="Cordero O.X."/>
            <person name="Camas F.M."/>
            <person name="Trimble W."/>
            <person name="Meyer F."/>
            <person name="Guglielmini J."/>
            <person name="Rocha E.P."/>
            <person name="Polz M.F."/>
        </authorList>
    </citation>
    <scope>NUCLEOTIDE SEQUENCE</scope>
    <source>
        <strain evidence="3">FF_59</strain>
    </source>
</reference>
<dbReference type="Pfam" id="PF18476">
    <property type="entry name" value="PIN_8"/>
    <property type="match status" value="1"/>
</dbReference>
<name>A0A0H3ZUF7_9VIBR</name>
<organism evidence="3">
    <name type="scientific">Vibrio tasmaniensis</name>
    <dbReference type="NCBI Taxonomy" id="212663"/>
    <lineage>
        <taxon>Bacteria</taxon>
        <taxon>Pseudomonadati</taxon>
        <taxon>Pseudomonadota</taxon>
        <taxon>Gammaproteobacteria</taxon>
        <taxon>Vibrionales</taxon>
        <taxon>Vibrionaceae</taxon>
        <taxon>Vibrio</taxon>
    </lineage>
</organism>
<evidence type="ECO:0000313" key="3">
    <source>
        <dbReference type="EMBL" id="AKN39910.1"/>
    </source>
</evidence>
<evidence type="ECO:0000259" key="2">
    <source>
        <dbReference type="Pfam" id="PF18476"/>
    </source>
</evidence>
<feature type="region of interest" description="Disordered" evidence="1">
    <location>
        <begin position="324"/>
        <end position="401"/>
    </location>
</feature>
<dbReference type="EMBL" id="KP795670">
    <property type="protein sequence ID" value="AKN39910.1"/>
    <property type="molecule type" value="Genomic_DNA"/>
</dbReference>
<sequence>MYLGHYEFDTTIDEHHKKIADIVNSKKTLILFDTNILAYLYKLHANARNEFYTWSDSAINDDRLFLPGWAASEYSNRVTTNKLDDYTNKNNNATPDKAKKMYEALYEIASLFVDDDILSNSQFTGDRDQFLDGFLSTIKSLDTYTQALKTQFKVGDVHNEITKHFSTVVLNSDLAELCAKANREGDTRFEHRLPPGFKDGGKGENRFGDLIIWYEILSKSKELKANFDHVLFLSNDEKSDWVYAPKFRANVSGGTRKFVSNKNPVIKIADPRLVSEFSNNLGHSNFTVCSLALLIESLSKVDPKSFTNLAGAIQINIQETIVPAKGSTEPAEEAVEPTEEAAEPAEEAVEPTEEAVEPTEEAAEPTEEAAEPTEEAAEPAEEAAEPAEEAAEPAEEAAEPTEPAPLIFEYAQEALQDSLYQSDAPSEINDIIRDLKSYNWYTQNPAFSKISSMAKESLDPSSCFVLGRNIYQAACGNSQKASEYMVSLRRKLSIFPIEIANHILAGMVFEIYFDSNCQYREDVKFDYANSILSLLIKDDFEHAKSFIRYHLQAHKEQLLFIPGDQGEPKSEITINVTMNQGEESSFILDSVMFQGKELVVVDDDEPLWFTPNYNASKIRAEVSSTLAIPEWALTLKINEKIGDKYLNLPEGKLLDPRRALN</sequence>
<proteinExistence type="predicted"/>
<protein>
    <submittedName>
        <fullName evidence="3">Light-harvesting LHII, alpha subunit B / Histoneprotein</fullName>
    </submittedName>
</protein>
<dbReference type="AlphaFoldDB" id="A0A0H3ZUF7"/>
<feature type="compositionally biased region" description="Acidic residues" evidence="1">
    <location>
        <begin position="330"/>
        <end position="399"/>
    </location>
</feature>